<dbReference type="Pfam" id="PF14076">
    <property type="entry name" value="DUF4258"/>
    <property type="match status" value="1"/>
</dbReference>
<evidence type="ECO:0000313" key="1">
    <source>
        <dbReference type="EMBL" id="ALG69916.1"/>
    </source>
</evidence>
<reference evidence="1 2" key="2">
    <citation type="journal article" date="2016" name="Genome Announc.">
        <title>Complete Genome Sequence of a Strain of Azospirillum thiophilum Isolated from a Sulfide Spring.</title>
        <authorList>
            <person name="Fomenkov A."/>
            <person name="Vincze T."/>
            <person name="Grabovich M."/>
            <person name="Anton B.P."/>
            <person name="Dubinina G."/>
            <person name="Orlova M."/>
            <person name="Belousova E."/>
            <person name="Roberts R.J."/>
        </authorList>
    </citation>
    <scope>NUCLEOTIDE SEQUENCE [LARGE SCALE GENOMIC DNA]</scope>
    <source>
        <strain evidence="1 2">BV-S</strain>
    </source>
</reference>
<organism evidence="1 2">
    <name type="scientific">Azospirillum thiophilum</name>
    <dbReference type="NCBI Taxonomy" id="528244"/>
    <lineage>
        <taxon>Bacteria</taxon>
        <taxon>Pseudomonadati</taxon>
        <taxon>Pseudomonadota</taxon>
        <taxon>Alphaproteobacteria</taxon>
        <taxon>Rhodospirillales</taxon>
        <taxon>Azospirillaceae</taxon>
        <taxon>Azospirillum</taxon>
    </lineage>
</organism>
<dbReference type="OrthoDB" id="8686983at2"/>
<protein>
    <submittedName>
        <fullName evidence="1">Uncharacterized protein</fullName>
    </submittedName>
</protein>
<dbReference type="KEGG" id="ati:AL072_02115"/>
<gene>
    <name evidence="1" type="ORF">AL072_02115</name>
</gene>
<keyword evidence="2" id="KW-1185">Reference proteome</keyword>
<name>A0A0F2KLH2_9PROT</name>
<evidence type="ECO:0000313" key="2">
    <source>
        <dbReference type="Proteomes" id="UP000069935"/>
    </source>
</evidence>
<sequence length="102" mass="11491">MADPNVVPLRLTKPAAARIVKEIAADPDRIVPVPHAKKRMVQRKISITQARRVVQAGFIDGEPWIDEHGNWRVDMRGMSAGEQITVGIAIEWRTRLLIITVF</sequence>
<reference evidence="2" key="1">
    <citation type="submission" date="2015-08" db="EMBL/GenBank/DDBJ databases">
        <title>Complete Genome Sequence of Azospirillum thiophilum BV-S.</title>
        <authorList>
            <person name="Fomenkov A."/>
            <person name="Vincze T."/>
            <person name="Grabovich M."/>
            <person name="Dubinina G."/>
            <person name="Orlova M."/>
            <person name="Belousova E."/>
            <person name="Roberts R.J."/>
        </authorList>
    </citation>
    <scope>NUCLEOTIDE SEQUENCE [LARGE SCALE GENOMIC DNA]</scope>
    <source>
        <strain evidence="2">BV-S</strain>
    </source>
</reference>
<accession>A0A0F2KLH2</accession>
<proteinExistence type="predicted"/>
<dbReference type="InterPro" id="IPR025354">
    <property type="entry name" value="DUF4258"/>
</dbReference>
<dbReference type="AlphaFoldDB" id="A0A0F2KLH2"/>
<dbReference type="RefSeq" id="WP_045581713.1">
    <property type="nucleotide sequence ID" value="NZ_CP012401.1"/>
</dbReference>
<dbReference type="EMBL" id="CP012401">
    <property type="protein sequence ID" value="ALG69916.1"/>
    <property type="molecule type" value="Genomic_DNA"/>
</dbReference>
<dbReference type="Proteomes" id="UP000069935">
    <property type="component" value="Chromosome 1"/>
</dbReference>